<dbReference type="GO" id="GO:0016151">
    <property type="term" value="F:nickel cation binding"/>
    <property type="evidence" value="ECO:0007669"/>
    <property type="project" value="InterPro"/>
</dbReference>
<dbReference type="SUPFAM" id="SSF109770">
    <property type="entry name" value="Nickel-containing superoxide dismutase, NiSOD"/>
    <property type="match status" value="1"/>
</dbReference>
<proteinExistence type="predicted"/>
<organism evidence="1 2">
    <name type="scientific">Streptomyces albireticuli</name>
    <dbReference type="NCBI Taxonomy" id="1940"/>
    <lineage>
        <taxon>Bacteria</taxon>
        <taxon>Bacillati</taxon>
        <taxon>Actinomycetota</taxon>
        <taxon>Actinomycetes</taxon>
        <taxon>Kitasatosporales</taxon>
        <taxon>Streptomycetaceae</taxon>
        <taxon>Streptomyces</taxon>
    </lineage>
</organism>
<reference evidence="1 2" key="1">
    <citation type="submission" date="2017-08" db="EMBL/GenBank/DDBJ databases">
        <title>Genome sequence of Streptomyces albireticuli NRRL B-1670.</title>
        <authorList>
            <person name="Graham D.E."/>
            <person name="Mahan K.M."/>
            <person name="Klingeman D.M."/>
            <person name="Hettich R.L."/>
            <person name="Parry R.J."/>
            <person name="Spain J.C."/>
        </authorList>
    </citation>
    <scope>NUCLEOTIDE SEQUENCE [LARGE SCALE GENOMIC DNA]</scope>
    <source>
        <strain evidence="1 2">NRRL B-1670</strain>
    </source>
</reference>
<protein>
    <submittedName>
        <fullName evidence="1">Uncharacterized protein</fullName>
    </submittedName>
</protein>
<name>A0A2A2D6D9_9ACTN</name>
<dbReference type="Pfam" id="PF09055">
    <property type="entry name" value="Sod_Ni"/>
    <property type="match status" value="1"/>
</dbReference>
<evidence type="ECO:0000313" key="2">
    <source>
        <dbReference type="Proteomes" id="UP000218944"/>
    </source>
</evidence>
<dbReference type="InterPro" id="IPR036502">
    <property type="entry name" value="NiSOD_sf"/>
</dbReference>
<dbReference type="GO" id="GO:0004784">
    <property type="term" value="F:superoxide dismutase activity"/>
    <property type="evidence" value="ECO:0007669"/>
    <property type="project" value="InterPro"/>
</dbReference>
<accession>A0A2A2D6D9</accession>
<dbReference type="RefSeq" id="WP_095582503.1">
    <property type="nucleotide sequence ID" value="NZ_JAJQQS010000018.1"/>
</dbReference>
<evidence type="ECO:0000313" key="1">
    <source>
        <dbReference type="EMBL" id="PAU47084.1"/>
    </source>
</evidence>
<dbReference type="InterPro" id="IPR014123">
    <property type="entry name" value="Superoxide_dismutase_Ni-type"/>
</dbReference>
<dbReference type="AlphaFoldDB" id="A0A2A2D6D9"/>
<dbReference type="Proteomes" id="UP000218944">
    <property type="component" value="Unassembled WGS sequence"/>
</dbReference>
<gene>
    <name evidence="1" type="ORF">CK936_20680</name>
</gene>
<dbReference type="EMBL" id="NSJV01000405">
    <property type="protein sequence ID" value="PAU47084.1"/>
    <property type="molecule type" value="Genomic_DNA"/>
</dbReference>
<comment type="caution">
    <text evidence="1">The sequence shown here is derived from an EMBL/GenBank/DDBJ whole genome shotgun (WGS) entry which is preliminary data.</text>
</comment>
<keyword evidence="2" id="KW-1185">Reference proteome</keyword>
<sequence>MLSRSLVPKVKVSARCDLPHGVHDPARARVEADSVKALRERHGANESADFRARALMKAGEKELELTAGIHRMFRETKKV</sequence>